<evidence type="ECO:0000313" key="6">
    <source>
        <dbReference type="Proteomes" id="UP000580839"/>
    </source>
</evidence>
<dbReference type="SUPFAM" id="SSF53187">
    <property type="entry name" value="Zn-dependent exopeptidases"/>
    <property type="match status" value="1"/>
</dbReference>
<dbReference type="Pfam" id="PF00246">
    <property type="entry name" value="Peptidase_M14"/>
    <property type="match status" value="1"/>
</dbReference>
<dbReference type="Gene3D" id="3.40.630.10">
    <property type="entry name" value="Zn peptidases"/>
    <property type="match status" value="1"/>
</dbReference>
<dbReference type="GO" id="GO:0006508">
    <property type="term" value="P:proteolysis"/>
    <property type="evidence" value="ECO:0007669"/>
    <property type="project" value="InterPro"/>
</dbReference>
<protein>
    <submittedName>
        <fullName evidence="5">Peptidase M14</fullName>
    </submittedName>
</protein>
<organism evidence="5 6">
    <name type="scientific">Eiseniibacteriota bacterium</name>
    <dbReference type="NCBI Taxonomy" id="2212470"/>
    <lineage>
        <taxon>Bacteria</taxon>
        <taxon>Candidatus Eiseniibacteriota</taxon>
    </lineage>
</organism>
<evidence type="ECO:0000256" key="3">
    <source>
        <dbReference type="SAM" id="MobiDB-lite"/>
    </source>
</evidence>
<dbReference type="PANTHER" id="PTHR11705:SF145">
    <property type="entry name" value="PEPTIDASE M14 CARBOXYPEPTIDASE A DOMAIN-CONTAINING PROTEIN"/>
    <property type="match status" value="1"/>
</dbReference>
<dbReference type="GO" id="GO:0005615">
    <property type="term" value="C:extracellular space"/>
    <property type="evidence" value="ECO:0007669"/>
    <property type="project" value="TreeGrafter"/>
</dbReference>
<dbReference type="AlphaFoldDB" id="A0A849SJ06"/>
<comment type="cofactor">
    <cofactor evidence="1">
        <name>Zn(2+)</name>
        <dbReference type="ChEBI" id="CHEBI:29105"/>
    </cofactor>
</comment>
<proteinExistence type="inferred from homology"/>
<dbReference type="GO" id="GO:0008270">
    <property type="term" value="F:zinc ion binding"/>
    <property type="evidence" value="ECO:0007669"/>
    <property type="project" value="InterPro"/>
</dbReference>
<dbReference type="GO" id="GO:0004181">
    <property type="term" value="F:metallocarboxypeptidase activity"/>
    <property type="evidence" value="ECO:0007669"/>
    <property type="project" value="InterPro"/>
</dbReference>
<dbReference type="PANTHER" id="PTHR11705">
    <property type="entry name" value="PROTEASE FAMILY M14 CARBOXYPEPTIDASE A,B"/>
    <property type="match status" value="1"/>
</dbReference>
<dbReference type="CDD" id="cd06241">
    <property type="entry name" value="M14-like"/>
    <property type="match status" value="1"/>
</dbReference>
<name>A0A849SJ06_UNCEI</name>
<evidence type="ECO:0000256" key="2">
    <source>
        <dbReference type="ARBA" id="ARBA00005988"/>
    </source>
</evidence>
<evidence type="ECO:0000313" key="5">
    <source>
        <dbReference type="EMBL" id="NOT35362.1"/>
    </source>
</evidence>
<feature type="region of interest" description="Disordered" evidence="3">
    <location>
        <begin position="625"/>
        <end position="648"/>
    </location>
</feature>
<dbReference type="EMBL" id="JABFRW010000190">
    <property type="protein sequence ID" value="NOT35362.1"/>
    <property type="molecule type" value="Genomic_DNA"/>
</dbReference>
<accession>A0A849SJ06</accession>
<evidence type="ECO:0000256" key="1">
    <source>
        <dbReference type="ARBA" id="ARBA00001947"/>
    </source>
</evidence>
<comment type="similarity">
    <text evidence="2">Belongs to the peptidase M14 family.</text>
</comment>
<reference evidence="5 6" key="1">
    <citation type="submission" date="2020-04" db="EMBL/GenBank/DDBJ databases">
        <title>Metagenomic profiling of ammonia- and methane-oxidizing microorganisms in a Dutch drinking water treatment plant.</title>
        <authorList>
            <person name="Poghosyan L."/>
            <person name="Leucker S."/>
        </authorList>
    </citation>
    <scope>NUCLEOTIDE SEQUENCE [LARGE SCALE GENOMIC DNA]</scope>
    <source>
        <strain evidence="5">S-RSF-IL-03</strain>
    </source>
</reference>
<feature type="domain" description="Peptidase M14" evidence="4">
    <location>
        <begin position="95"/>
        <end position="229"/>
    </location>
</feature>
<sequence>MSRTLSLSWSRAASHTGVSIALLAALALPGRFVHAQPAPPTAAATASIYKVEFAAPPDSVKPGTSVTSTGVAPYWLTKAERSGYRQTPSYDETIRFCRQLTAGSQNVRYLTYGVSGQGRELPLLVLSRDRAFTPAAAIATGKPIVLIQNGIHSGEIEGKDACLALARDILVTRTRERLLDSVIVLILPIFSVDAHERTGPWNRINQNGPESMGWRASPIGLNMNRDYMKVETPEMQALLSRVFTQWWPHLLVDNHTTNGADYQHDLTYSVNHGPVVPRPIERWMTHAVSERIIERTRAMGHLPAPYLSFKDGSDPRSGIVDSPSAPRFSTGYPPLHGRAAILTETHMLKPYANRVKATYDFMVAILEELNARPRELARAVAESEAEIVTRGREAVTSRRDVVLATTSTDSAESFPYRGVETRWETSPITGASVPHFGTAPWDTLVPLYQLQRPTVVVRQPAGYVVPQEWRAVREKLELHGVRVRRLTRAWTDSVEIAHILEAPSNPATFEGHRPLEVKRVQLERVRRSFRAGDLWVALDQPQGLVAMHLLEAQAPDGLLAWNYFDTIFQRKEYAEDYVMEPIAKRMMEADPALADSFRVRLIRDPAFAKDAGARTDFFYRRSPWADPEQDRHPIARALRRPPESVFAP</sequence>
<evidence type="ECO:0000259" key="4">
    <source>
        <dbReference type="Pfam" id="PF00246"/>
    </source>
</evidence>
<gene>
    <name evidence="5" type="ORF">HOP12_14555</name>
</gene>
<comment type="caution">
    <text evidence="5">The sequence shown here is derived from an EMBL/GenBank/DDBJ whole genome shotgun (WGS) entry which is preliminary data.</text>
</comment>
<dbReference type="Proteomes" id="UP000580839">
    <property type="component" value="Unassembled WGS sequence"/>
</dbReference>
<dbReference type="InterPro" id="IPR000834">
    <property type="entry name" value="Peptidase_M14"/>
</dbReference>